<keyword evidence="1" id="KW-0175">Coiled coil</keyword>
<protein>
    <recommendedName>
        <fullName evidence="5">SH3 domain-containing protein</fullName>
    </recommendedName>
</protein>
<gene>
    <name evidence="3" type="ORF">GCM10022291_28320</name>
</gene>
<accession>A0ABP8CEK4</accession>
<evidence type="ECO:0000256" key="1">
    <source>
        <dbReference type="SAM" id="Coils"/>
    </source>
</evidence>
<proteinExistence type="predicted"/>
<feature type="signal peptide" evidence="2">
    <location>
        <begin position="1"/>
        <end position="18"/>
    </location>
</feature>
<organism evidence="3 4">
    <name type="scientific">Postechiella marina</name>
    <dbReference type="NCBI Taxonomy" id="943941"/>
    <lineage>
        <taxon>Bacteria</taxon>
        <taxon>Pseudomonadati</taxon>
        <taxon>Bacteroidota</taxon>
        <taxon>Flavobacteriia</taxon>
        <taxon>Flavobacteriales</taxon>
        <taxon>Flavobacteriaceae</taxon>
        <taxon>Postechiella</taxon>
    </lineage>
</organism>
<dbReference type="RefSeq" id="WP_344788960.1">
    <property type="nucleotide sequence ID" value="NZ_BAABCA010000006.1"/>
</dbReference>
<sequence length="526" mass="60936">MKKLSLLICLFIANILFSQSELVPTKFIKEGSLHEAANLSSATLIQFKKKQKCQVIAYLGDEIYKINFKDNIGYVDSENIDVTEDVMDLYFDYEDKLENEKRRKALEKVHKRQQYIQKVVQKREDAEQAVIDKANAKKQEELELKRKAEEQKQQELAEAARKREEALKAKELEATIAKAKAEEKRKKEIAELELKRKAEEQKQQELAEAARKREEALKAKELEATIAKAKAEEKRKKALAELELKRKAEEQKQQELAEAARKREEALKAKELEATIAKTKAEEKRKKELANLEQKAKDLEASIARAKAEEQRYLELQKELELKKDIELKAIADRQRYIDSQKKLEEKEEAAKSDETTTITNEIAIEEYKTSTSITNESLNGNVNNELRSNCHYLINEYDQFYNVVNIKTEPYKISENLTIELHRQGRSLNVFFNLDSDLGCASYLPGNRSSAKVVLENNQTIIFYHSWGMDCGTFGLKAKLSKSQILKLEQSPIKQIILRGTEVSQDIYNVEYKEFFMDKLKCLEY</sequence>
<keyword evidence="2" id="KW-0732">Signal</keyword>
<dbReference type="Proteomes" id="UP001501496">
    <property type="component" value="Unassembled WGS sequence"/>
</dbReference>
<evidence type="ECO:0000313" key="3">
    <source>
        <dbReference type="EMBL" id="GAA4238316.1"/>
    </source>
</evidence>
<comment type="caution">
    <text evidence="3">The sequence shown here is derived from an EMBL/GenBank/DDBJ whole genome shotgun (WGS) entry which is preliminary data.</text>
</comment>
<evidence type="ECO:0008006" key="5">
    <source>
        <dbReference type="Google" id="ProtNLM"/>
    </source>
</evidence>
<name>A0ABP8CEK4_9FLAO</name>
<keyword evidence="4" id="KW-1185">Reference proteome</keyword>
<reference evidence="4" key="1">
    <citation type="journal article" date="2019" name="Int. J. Syst. Evol. Microbiol.">
        <title>The Global Catalogue of Microorganisms (GCM) 10K type strain sequencing project: providing services to taxonomists for standard genome sequencing and annotation.</title>
        <authorList>
            <consortium name="The Broad Institute Genomics Platform"/>
            <consortium name="The Broad Institute Genome Sequencing Center for Infectious Disease"/>
            <person name="Wu L."/>
            <person name="Ma J."/>
        </authorList>
    </citation>
    <scope>NUCLEOTIDE SEQUENCE [LARGE SCALE GENOMIC DNA]</scope>
    <source>
        <strain evidence="4">JCM 17630</strain>
    </source>
</reference>
<evidence type="ECO:0000256" key="2">
    <source>
        <dbReference type="SAM" id="SignalP"/>
    </source>
</evidence>
<feature type="coiled-coil region" evidence="1">
    <location>
        <begin position="131"/>
        <end position="326"/>
    </location>
</feature>
<feature type="chain" id="PRO_5045395553" description="SH3 domain-containing protein" evidence="2">
    <location>
        <begin position="19"/>
        <end position="526"/>
    </location>
</feature>
<evidence type="ECO:0000313" key="4">
    <source>
        <dbReference type="Proteomes" id="UP001501496"/>
    </source>
</evidence>
<dbReference type="EMBL" id="BAABCA010000006">
    <property type="protein sequence ID" value="GAA4238316.1"/>
    <property type="molecule type" value="Genomic_DNA"/>
</dbReference>